<dbReference type="EMBL" id="BARS01047540">
    <property type="protein sequence ID" value="GAG28451.1"/>
    <property type="molecule type" value="Genomic_DNA"/>
</dbReference>
<accession>X0XUG9</accession>
<protein>
    <submittedName>
        <fullName evidence="1">Uncharacterized protein</fullName>
    </submittedName>
</protein>
<dbReference type="AlphaFoldDB" id="X0XUG9"/>
<organism evidence="1">
    <name type="scientific">marine sediment metagenome</name>
    <dbReference type="NCBI Taxonomy" id="412755"/>
    <lineage>
        <taxon>unclassified sequences</taxon>
        <taxon>metagenomes</taxon>
        <taxon>ecological metagenomes</taxon>
    </lineage>
</organism>
<gene>
    <name evidence="1" type="ORF">S01H1_71399</name>
</gene>
<comment type="caution">
    <text evidence="1">The sequence shown here is derived from an EMBL/GenBank/DDBJ whole genome shotgun (WGS) entry which is preliminary data.</text>
</comment>
<sequence>MADRARVKVLVFVWTAVFAAALCVAGRARACDTTVGEVSKTIEREEYLLLFLHDAE</sequence>
<reference evidence="1" key="1">
    <citation type="journal article" date="2014" name="Front. Microbiol.">
        <title>High frequency of phylogenetically diverse reductive dehalogenase-homologous genes in deep subseafloor sedimentary metagenomes.</title>
        <authorList>
            <person name="Kawai M."/>
            <person name="Futagami T."/>
            <person name="Toyoda A."/>
            <person name="Takaki Y."/>
            <person name="Nishi S."/>
            <person name="Hori S."/>
            <person name="Arai W."/>
            <person name="Tsubouchi T."/>
            <person name="Morono Y."/>
            <person name="Uchiyama I."/>
            <person name="Ito T."/>
            <person name="Fujiyama A."/>
            <person name="Inagaki F."/>
            <person name="Takami H."/>
        </authorList>
    </citation>
    <scope>NUCLEOTIDE SEQUENCE</scope>
    <source>
        <strain evidence="1">Expedition CK06-06</strain>
    </source>
</reference>
<proteinExistence type="predicted"/>
<evidence type="ECO:0000313" key="1">
    <source>
        <dbReference type="EMBL" id="GAG28451.1"/>
    </source>
</evidence>
<feature type="non-terminal residue" evidence="1">
    <location>
        <position position="56"/>
    </location>
</feature>
<name>X0XUG9_9ZZZZ</name>